<dbReference type="PROSITE" id="PS50948">
    <property type="entry name" value="PAN"/>
    <property type="match status" value="1"/>
</dbReference>
<comment type="caution">
    <text evidence="2">The sequence shown here is derived from an EMBL/GenBank/DDBJ whole genome shotgun (WGS) entry which is preliminary data.</text>
</comment>
<dbReference type="AlphaFoldDB" id="A0A816DI92"/>
<gene>
    <name evidence="2" type="ORF">GPM918_LOCUS44803</name>
    <name evidence="3" type="ORF">SRO942_LOCUS46855</name>
</gene>
<proteinExistence type="predicted"/>
<dbReference type="Gene3D" id="3.50.4.10">
    <property type="entry name" value="Hepatocyte Growth Factor"/>
    <property type="match status" value="1"/>
</dbReference>
<accession>A0A816DI92</accession>
<feature type="domain" description="Apple" evidence="1">
    <location>
        <begin position="22"/>
        <end position="96"/>
    </location>
</feature>
<evidence type="ECO:0000313" key="3">
    <source>
        <dbReference type="EMBL" id="CAF4547616.1"/>
    </source>
</evidence>
<evidence type="ECO:0000313" key="2">
    <source>
        <dbReference type="EMBL" id="CAF1638808.1"/>
    </source>
</evidence>
<reference evidence="2" key="1">
    <citation type="submission" date="2021-02" db="EMBL/GenBank/DDBJ databases">
        <authorList>
            <person name="Nowell W R."/>
        </authorList>
    </citation>
    <scope>NUCLEOTIDE SEQUENCE</scope>
</reference>
<dbReference type="Proteomes" id="UP000663829">
    <property type="component" value="Unassembled WGS sequence"/>
</dbReference>
<evidence type="ECO:0000259" key="1">
    <source>
        <dbReference type="PROSITE" id="PS50948"/>
    </source>
</evidence>
<dbReference type="EMBL" id="CAJNOQ010046453">
    <property type="protein sequence ID" value="CAF1638808.1"/>
    <property type="molecule type" value="Genomic_DNA"/>
</dbReference>
<protein>
    <recommendedName>
        <fullName evidence="1">Apple domain-containing protein</fullName>
    </recommendedName>
</protein>
<dbReference type="OrthoDB" id="6430118at2759"/>
<dbReference type="SUPFAM" id="SSF57414">
    <property type="entry name" value="Hairpin loop containing domain-like"/>
    <property type="match status" value="1"/>
</dbReference>
<evidence type="ECO:0000313" key="4">
    <source>
        <dbReference type="Proteomes" id="UP000663829"/>
    </source>
</evidence>
<sequence>MLVSSTTTQQQESLRSAYMIIGKNSIYLPLNQSNIIQNLTNVYGIRDCGQQCLENDNCRTANYYKTGKVCSLFIEDSRRGQIALSTVADVLSLEQCVSGRSNICPQYAE</sequence>
<dbReference type="InterPro" id="IPR003609">
    <property type="entry name" value="Pan_app"/>
</dbReference>
<dbReference type="EMBL" id="CAJOBC010115072">
    <property type="protein sequence ID" value="CAF4547616.1"/>
    <property type="molecule type" value="Genomic_DNA"/>
</dbReference>
<organism evidence="2 4">
    <name type="scientific">Didymodactylos carnosus</name>
    <dbReference type="NCBI Taxonomy" id="1234261"/>
    <lineage>
        <taxon>Eukaryota</taxon>
        <taxon>Metazoa</taxon>
        <taxon>Spiralia</taxon>
        <taxon>Gnathifera</taxon>
        <taxon>Rotifera</taxon>
        <taxon>Eurotatoria</taxon>
        <taxon>Bdelloidea</taxon>
        <taxon>Philodinida</taxon>
        <taxon>Philodinidae</taxon>
        <taxon>Didymodactylos</taxon>
    </lineage>
</organism>
<dbReference type="Proteomes" id="UP000681722">
    <property type="component" value="Unassembled WGS sequence"/>
</dbReference>
<name>A0A816DI92_9BILA</name>
<feature type="non-terminal residue" evidence="2">
    <location>
        <position position="109"/>
    </location>
</feature>
<keyword evidence="4" id="KW-1185">Reference proteome</keyword>
<dbReference type="Pfam" id="PF00024">
    <property type="entry name" value="PAN_1"/>
    <property type="match status" value="1"/>
</dbReference>